<keyword evidence="2" id="KW-1185">Reference proteome</keyword>
<protein>
    <submittedName>
        <fullName evidence="1">Uncharacterized protein</fullName>
    </submittedName>
</protein>
<organism evidence="1 2">
    <name type="scientific">Xyrichtys novacula</name>
    <name type="common">Pearly razorfish</name>
    <name type="synonym">Hemipteronotus novacula</name>
    <dbReference type="NCBI Taxonomy" id="13765"/>
    <lineage>
        <taxon>Eukaryota</taxon>
        <taxon>Metazoa</taxon>
        <taxon>Chordata</taxon>
        <taxon>Craniata</taxon>
        <taxon>Vertebrata</taxon>
        <taxon>Euteleostomi</taxon>
        <taxon>Actinopterygii</taxon>
        <taxon>Neopterygii</taxon>
        <taxon>Teleostei</taxon>
        <taxon>Neoteleostei</taxon>
        <taxon>Acanthomorphata</taxon>
        <taxon>Eupercaria</taxon>
        <taxon>Labriformes</taxon>
        <taxon>Labridae</taxon>
        <taxon>Xyrichtys</taxon>
    </lineage>
</organism>
<accession>A0AAV1GIK0</accession>
<dbReference type="EMBL" id="OY660877">
    <property type="protein sequence ID" value="CAJ1073050.1"/>
    <property type="molecule type" value="Genomic_DNA"/>
</dbReference>
<dbReference type="AlphaFoldDB" id="A0AAV1GIK0"/>
<gene>
    <name evidence="1" type="ORF">XNOV1_A027356</name>
</gene>
<reference evidence="1" key="1">
    <citation type="submission" date="2023-08" db="EMBL/GenBank/DDBJ databases">
        <authorList>
            <person name="Alioto T."/>
            <person name="Alioto T."/>
            <person name="Gomez Garrido J."/>
        </authorList>
    </citation>
    <scope>NUCLEOTIDE SEQUENCE</scope>
</reference>
<proteinExistence type="predicted"/>
<sequence>MWVRRVFIQRHNVIGVYIYQTNTEPPATPSWITPDTLTDRRDDITPDYRRGVERNQTKRRAAISQIKANTASEANSQLTVTTDRGWRTRGALDWMMSRSPQELAADLINL</sequence>
<name>A0AAV1GIK0_XYRNO</name>
<evidence type="ECO:0000313" key="1">
    <source>
        <dbReference type="EMBL" id="CAJ1073050.1"/>
    </source>
</evidence>
<evidence type="ECO:0000313" key="2">
    <source>
        <dbReference type="Proteomes" id="UP001178508"/>
    </source>
</evidence>
<dbReference type="Proteomes" id="UP001178508">
    <property type="component" value="Chromosome 14"/>
</dbReference>